<evidence type="ECO:0000256" key="3">
    <source>
        <dbReference type="ARBA" id="ARBA00022705"/>
    </source>
</evidence>
<feature type="domain" description="ORC6 first cyclin-like" evidence="7">
    <location>
        <begin position="11"/>
        <end position="93"/>
    </location>
</feature>
<dbReference type="HOGENOM" id="CLU_045412_0_0_1"/>
<sequence length="391" mass="43648">MSRALETDLFSLLPTYSQSLPHPLVELASSLLAQSRHRASTLKQEEEVARAYACCHIACERLKISLDLPTIQARPPVPPRVYNRLYTHLDKILPANVATKSGRVRTPSSKLQRTPGLGSGQRIPSRATPTKEASLAQFRSPAGRGVGTPTKSTGKPPAIAAKRKAGGPASALPAWIRPTTQFLCKELEEERIGKTVFAGMQTIAAPQGQLTKDKWVNEHLTPLLAAIYFLVSVQLYILEHSGEGDDKKLIGRIRKSILKALDRAPAEITARDMDEDELWIGWTDVGPKDFDAAVQKVSESGWQSGHWFSSIKNLARTDDDPEDADDVQMEDVDEKISEKLHLQKGDSMFQNRWVMTDKKREEYQAWKDEMMLRIDEVEKGERVSTEVDTRA</sequence>
<dbReference type="GO" id="GO:0006260">
    <property type="term" value="P:DNA replication"/>
    <property type="evidence" value="ECO:0007669"/>
    <property type="project" value="UniProtKB-KW"/>
</dbReference>
<evidence type="ECO:0000259" key="7">
    <source>
        <dbReference type="Pfam" id="PF05460"/>
    </source>
</evidence>
<proteinExistence type="inferred from homology"/>
<evidence type="ECO:0000313" key="9">
    <source>
        <dbReference type="Proteomes" id="UP000012174"/>
    </source>
</evidence>
<keyword evidence="3" id="KW-0235">DNA replication</keyword>
<protein>
    <submittedName>
        <fullName evidence="8">Putative origin recognition complex subunit 6 protein</fullName>
    </submittedName>
</protein>
<dbReference type="AlphaFoldDB" id="M7T678"/>
<accession>M7T678</accession>
<keyword evidence="4" id="KW-0238">DNA-binding</keyword>
<gene>
    <name evidence="8" type="ORF">UCREL1_10934</name>
</gene>
<evidence type="ECO:0000256" key="1">
    <source>
        <dbReference type="ARBA" id="ARBA00004123"/>
    </source>
</evidence>
<evidence type="ECO:0000256" key="6">
    <source>
        <dbReference type="SAM" id="MobiDB-lite"/>
    </source>
</evidence>
<keyword evidence="9" id="KW-1185">Reference proteome</keyword>
<evidence type="ECO:0000256" key="4">
    <source>
        <dbReference type="ARBA" id="ARBA00023125"/>
    </source>
</evidence>
<evidence type="ECO:0000256" key="2">
    <source>
        <dbReference type="ARBA" id="ARBA00010840"/>
    </source>
</evidence>
<evidence type="ECO:0000256" key="5">
    <source>
        <dbReference type="ARBA" id="ARBA00023242"/>
    </source>
</evidence>
<comment type="subcellular location">
    <subcellularLocation>
        <location evidence="1">Nucleus</location>
    </subcellularLocation>
</comment>
<dbReference type="EMBL" id="KB707492">
    <property type="protein sequence ID" value="EMR62130.1"/>
    <property type="molecule type" value="Genomic_DNA"/>
</dbReference>
<dbReference type="eggNOG" id="ENOG502SAT1">
    <property type="taxonomic scope" value="Eukaryota"/>
</dbReference>
<reference evidence="9" key="1">
    <citation type="journal article" date="2013" name="Genome Announc.">
        <title>Draft genome sequence of the grapevine dieback fungus Eutypa lata UCR-EL1.</title>
        <authorList>
            <person name="Blanco-Ulate B."/>
            <person name="Rolshausen P.E."/>
            <person name="Cantu D."/>
        </authorList>
    </citation>
    <scope>NUCLEOTIDE SEQUENCE [LARGE SCALE GENOMIC DNA]</scope>
    <source>
        <strain evidence="9">UCR-EL1</strain>
    </source>
</reference>
<dbReference type="OMA" id="PCPPRIY"/>
<dbReference type="KEGG" id="ela:UCREL1_10934"/>
<keyword evidence="5" id="KW-0539">Nucleus</keyword>
<feature type="region of interest" description="Disordered" evidence="6">
    <location>
        <begin position="100"/>
        <end position="163"/>
    </location>
</feature>
<comment type="similarity">
    <text evidence="2">Belongs to the ORC6 family.</text>
</comment>
<dbReference type="Proteomes" id="UP000012174">
    <property type="component" value="Unassembled WGS sequence"/>
</dbReference>
<organism evidence="8 9">
    <name type="scientific">Eutypa lata (strain UCR-EL1)</name>
    <name type="common">Grapevine dieback disease fungus</name>
    <name type="synonym">Eutypa armeniacae</name>
    <dbReference type="NCBI Taxonomy" id="1287681"/>
    <lineage>
        <taxon>Eukaryota</taxon>
        <taxon>Fungi</taxon>
        <taxon>Dikarya</taxon>
        <taxon>Ascomycota</taxon>
        <taxon>Pezizomycotina</taxon>
        <taxon>Sordariomycetes</taxon>
        <taxon>Xylariomycetidae</taxon>
        <taxon>Xylariales</taxon>
        <taxon>Diatrypaceae</taxon>
        <taxon>Eutypa</taxon>
    </lineage>
</organism>
<dbReference type="GO" id="GO:0005664">
    <property type="term" value="C:nuclear origin of replication recognition complex"/>
    <property type="evidence" value="ECO:0007669"/>
    <property type="project" value="InterPro"/>
</dbReference>
<evidence type="ECO:0000313" key="8">
    <source>
        <dbReference type="EMBL" id="EMR62130.1"/>
    </source>
</evidence>
<dbReference type="OrthoDB" id="5367324at2759"/>
<dbReference type="GO" id="GO:0003677">
    <property type="term" value="F:DNA binding"/>
    <property type="evidence" value="ECO:0007669"/>
    <property type="project" value="UniProtKB-KW"/>
</dbReference>
<dbReference type="STRING" id="1287681.M7T678"/>
<dbReference type="Pfam" id="PF05460">
    <property type="entry name" value="ORC6"/>
    <property type="match status" value="1"/>
</dbReference>
<name>M7T678_EUTLA</name>
<dbReference type="InterPro" id="IPR008721">
    <property type="entry name" value="ORC6_cyclin_first"/>
</dbReference>